<dbReference type="PANTHER" id="PTHR21137:SF44">
    <property type="entry name" value="ODORANT RECEPTOR 13A-RELATED"/>
    <property type="match status" value="1"/>
</dbReference>
<dbReference type="EMBL" id="JBEUOH010000018">
    <property type="protein sequence ID" value="KAL0870626.1"/>
    <property type="molecule type" value="Genomic_DNA"/>
</dbReference>
<feature type="transmembrane region" description="Helical" evidence="9">
    <location>
        <begin position="173"/>
        <end position="195"/>
    </location>
</feature>
<feature type="transmembrane region" description="Helical" evidence="9">
    <location>
        <begin position="129"/>
        <end position="153"/>
    </location>
</feature>
<evidence type="ECO:0000256" key="4">
    <source>
        <dbReference type="ARBA" id="ARBA00022725"/>
    </source>
</evidence>
<comment type="caution">
    <text evidence="10">The sequence shown here is derived from an EMBL/GenBank/DDBJ whole genome shotgun (WGS) entry which is preliminary data.</text>
</comment>
<sequence>MELPTFEQILSQIKLNFWIMGIRFYDPKIYFRFYFQCFLLVLMIVAEVSYFVSKISSNNLVDLCELAPCIFIGALSFLKILFLVMKKEMIFELTDCLQSLYVDAVSSLRQKMLIGNEVVNLNKLLRYYFILNAVLIWVYNLAAPVFMIYHYAVKGEVVFSLPYAILVPFPTDMWSTWFIVYVFSISCGCICVLFFTTADALFCIFTSQICNNFAILSDEVLNINRKNVTALGKIVQRHQYLLKLSKDLDDIFKLSNLCNYLVGSLEICALGFSLTMGNWSHFLGYVLFLVSVLLQILMMSVFGENLITESRKVGEAAYLCDWHGMDQKAKKTILIIMIRSHKQQQLTAFKFSVISYGSFSRIISTSWSYFTILRTVYKPQGSYST</sequence>
<reference evidence="10 11" key="1">
    <citation type="submission" date="2024-06" db="EMBL/GenBank/DDBJ databases">
        <title>A chromosome-level genome assembly of beet webworm, Loxostege sticticalis.</title>
        <authorList>
            <person name="Zhang Y."/>
        </authorList>
    </citation>
    <scope>NUCLEOTIDE SEQUENCE [LARGE SCALE GENOMIC DNA]</scope>
    <source>
        <strain evidence="10">AQ026</strain>
        <tissue evidence="10">Whole body</tissue>
    </source>
</reference>
<dbReference type="Proteomes" id="UP001549920">
    <property type="component" value="Unassembled WGS sequence"/>
</dbReference>
<evidence type="ECO:0000256" key="9">
    <source>
        <dbReference type="RuleBase" id="RU351113"/>
    </source>
</evidence>
<evidence type="ECO:0000256" key="6">
    <source>
        <dbReference type="ARBA" id="ARBA00023136"/>
    </source>
</evidence>
<evidence type="ECO:0000256" key="3">
    <source>
        <dbReference type="ARBA" id="ARBA00022692"/>
    </source>
</evidence>
<feature type="transmembrane region" description="Helical" evidence="9">
    <location>
        <begin position="65"/>
        <end position="84"/>
    </location>
</feature>
<evidence type="ECO:0000313" key="10">
    <source>
        <dbReference type="EMBL" id="KAL0870626.1"/>
    </source>
</evidence>
<keyword evidence="8 9" id="KW-0807">Transducer</keyword>
<accession>A0ABR3HJZ6</accession>
<evidence type="ECO:0000313" key="11">
    <source>
        <dbReference type="Proteomes" id="UP001549920"/>
    </source>
</evidence>
<organism evidence="10 11">
    <name type="scientific">Loxostege sticticalis</name>
    <name type="common">Beet webworm moth</name>
    <dbReference type="NCBI Taxonomy" id="481309"/>
    <lineage>
        <taxon>Eukaryota</taxon>
        <taxon>Metazoa</taxon>
        <taxon>Ecdysozoa</taxon>
        <taxon>Arthropoda</taxon>
        <taxon>Hexapoda</taxon>
        <taxon>Insecta</taxon>
        <taxon>Pterygota</taxon>
        <taxon>Neoptera</taxon>
        <taxon>Endopterygota</taxon>
        <taxon>Lepidoptera</taxon>
        <taxon>Glossata</taxon>
        <taxon>Ditrysia</taxon>
        <taxon>Pyraloidea</taxon>
        <taxon>Crambidae</taxon>
        <taxon>Pyraustinae</taxon>
        <taxon>Loxostege</taxon>
    </lineage>
</organism>
<comment type="similarity">
    <text evidence="9">Belongs to the insect chemoreceptor superfamily. Heteromeric odorant receptor channel (TC 1.A.69) family.</text>
</comment>
<evidence type="ECO:0000256" key="2">
    <source>
        <dbReference type="ARBA" id="ARBA00022606"/>
    </source>
</evidence>
<keyword evidence="6 9" id="KW-0472">Membrane</keyword>
<keyword evidence="11" id="KW-1185">Reference proteome</keyword>
<feature type="transmembrane region" description="Helical" evidence="9">
    <location>
        <begin position="33"/>
        <end position="53"/>
    </location>
</feature>
<name>A0ABR3HJZ6_LOXSC</name>
<keyword evidence="4 9" id="KW-0552">Olfaction</keyword>
<dbReference type="Pfam" id="PF02949">
    <property type="entry name" value="7tm_6"/>
    <property type="match status" value="1"/>
</dbReference>
<evidence type="ECO:0000256" key="8">
    <source>
        <dbReference type="ARBA" id="ARBA00023224"/>
    </source>
</evidence>
<keyword evidence="5 9" id="KW-1133">Transmembrane helix</keyword>
<feature type="transmembrane region" description="Helical" evidence="9">
    <location>
        <begin position="257"/>
        <end position="276"/>
    </location>
</feature>
<dbReference type="PANTHER" id="PTHR21137">
    <property type="entry name" value="ODORANT RECEPTOR"/>
    <property type="match status" value="1"/>
</dbReference>
<evidence type="ECO:0000256" key="5">
    <source>
        <dbReference type="ARBA" id="ARBA00022989"/>
    </source>
</evidence>
<protein>
    <recommendedName>
        <fullName evidence="9">Odorant receptor</fullName>
    </recommendedName>
</protein>
<keyword evidence="2 9" id="KW-0716">Sensory transduction</keyword>
<proteinExistence type="inferred from homology"/>
<keyword evidence="7 9" id="KW-0675">Receptor</keyword>
<keyword evidence="3 9" id="KW-0812">Transmembrane</keyword>
<feature type="transmembrane region" description="Helical" evidence="9">
    <location>
        <begin position="282"/>
        <end position="302"/>
    </location>
</feature>
<comment type="caution">
    <text evidence="9">Lacks conserved residue(s) required for the propagation of feature annotation.</text>
</comment>
<gene>
    <name evidence="10" type="ORF">ABMA27_005586</name>
</gene>
<evidence type="ECO:0000256" key="7">
    <source>
        <dbReference type="ARBA" id="ARBA00023170"/>
    </source>
</evidence>
<evidence type="ECO:0000256" key="1">
    <source>
        <dbReference type="ARBA" id="ARBA00004141"/>
    </source>
</evidence>
<dbReference type="InterPro" id="IPR004117">
    <property type="entry name" value="7tm6_olfct_rcpt"/>
</dbReference>
<comment type="subcellular location">
    <subcellularLocation>
        <location evidence="9">Cell membrane</location>
        <topology evidence="9">Multi-pass membrane protein</topology>
    </subcellularLocation>
    <subcellularLocation>
        <location evidence="1">Membrane</location>
        <topology evidence="1">Multi-pass membrane protein</topology>
    </subcellularLocation>
</comment>